<organism evidence="2 3">
    <name type="scientific">Kutzneria viridogrisea</name>
    <dbReference type="NCBI Taxonomy" id="47990"/>
    <lineage>
        <taxon>Bacteria</taxon>
        <taxon>Bacillati</taxon>
        <taxon>Actinomycetota</taxon>
        <taxon>Actinomycetes</taxon>
        <taxon>Pseudonocardiales</taxon>
        <taxon>Pseudonocardiaceae</taxon>
        <taxon>Kutzneria</taxon>
    </lineage>
</organism>
<dbReference type="EMBL" id="JACJID010000007">
    <property type="protein sequence ID" value="MBA8930531.1"/>
    <property type="molecule type" value="Genomic_DNA"/>
</dbReference>
<proteinExistence type="predicted"/>
<dbReference type="RefSeq" id="WP_025357605.1">
    <property type="nucleotide sequence ID" value="NZ_BAAABQ010000008.1"/>
</dbReference>
<comment type="caution">
    <text evidence="2">The sequence shown here is derived from an EMBL/GenBank/DDBJ whole genome shotgun (WGS) entry which is preliminary data.</text>
</comment>
<gene>
    <name evidence="2" type="ORF">BC739_007778</name>
</gene>
<evidence type="ECO:0000259" key="1">
    <source>
        <dbReference type="Pfam" id="PF14016"/>
    </source>
</evidence>
<dbReference type="Pfam" id="PF14016">
    <property type="entry name" value="DUF4232"/>
    <property type="match status" value="1"/>
</dbReference>
<protein>
    <recommendedName>
        <fullName evidence="1">DUF4232 domain-containing protein</fullName>
    </recommendedName>
</protein>
<feature type="domain" description="DUF4232" evidence="1">
    <location>
        <begin position="43"/>
        <end position="178"/>
    </location>
</feature>
<keyword evidence="3" id="KW-1185">Reference proteome</keyword>
<name>A0ABR6BV91_9PSEU</name>
<evidence type="ECO:0000313" key="2">
    <source>
        <dbReference type="EMBL" id="MBA8930531.1"/>
    </source>
</evidence>
<dbReference type="Proteomes" id="UP000517916">
    <property type="component" value="Unassembled WGS sequence"/>
</dbReference>
<sequence>MTGTGFGPHSLALAGGTFAVALVLGTPSSAAVATATRTPVETCATSSLSIVLGEGNGAVGHFYRPIVLTNISNNPCGITGYPGVSYVAGGDRHQIGDAASREAGPKPEVVLQQGQSALGWLNQVNVDNYDFTACEPTPVDGLRVYPPDNTESVILPVPHARGCTRHMSGQSQLTVAPMRSAYP</sequence>
<accession>A0ABR6BV91</accession>
<reference evidence="2 3" key="1">
    <citation type="submission" date="2020-08" db="EMBL/GenBank/DDBJ databases">
        <title>Genomic Encyclopedia of Archaeal and Bacterial Type Strains, Phase II (KMG-II): from individual species to whole genera.</title>
        <authorList>
            <person name="Goeker M."/>
        </authorList>
    </citation>
    <scope>NUCLEOTIDE SEQUENCE [LARGE SCALE GENOMIC DNA]</scope>
    <source>
        <strain evidence="2 3">DSM 43850</strain>
    </source>
</reference>
<dbReference type="InterPro" id="IPR025326">
    <property type="entry name" value="DUF4232"/>
</dbReference>
<evidence type="ECO:0000313" key="3">
    <source>
        <dbReference type="Proteomes" id="UP000517916"/>
    </source>
</evidence>